<evidence type="ECO:0000313" key="4">
    <source>
        <dbReference type="EMBL" id="MFD2170427.1"/>
    </source>
</evidence>
<dbReference type="InterPro" id="IPR036770">
    <property type="entry name" value="Ankyrin_rpt-contain_sf"/>
</dbReference>
<evidence type="ECO:0000256" key="2">
    <source>
        <dbReference type="ARBA" id="ARBA00023043"/>
    </source>
</evidence>
<keyword evidence="2 3" id="KW-0040">ANK repeat</keyword>
<evidence type="ECO:0000256" key="1">
    <source>
        <dbReference type="ARBA" id="ARBA00022737"/>
    </source>
</evidence>
<feature type="repeat" description="ANK" evidence="3">
    <location>
        <begin position="134"/>
        <end position="167"/>
    </location>
</feature>
<keyword evidence="1" id="KW-0677">Repeat</keyword>
<feature type="repeat" description="ANK" evidence="3">
    <location>
        <begin position="68"/>
        <end position="100"/>
    </location>
</feature>
<name>A0ABW4ZWR3_9BACL</name>
<dbReference type="PROSITE" id="PS50088">
    <property type="entry name" value="ANK_REPEAT"/>
    <property type="match status" value="4"/>
</dbReference>
<keyword evidence="5" id="KW-1185">Reference proteome</keyword>
<feature type="repeat" description="ANK" evidence="3">
    <location>
        <begin position="101"/>
        <end position="133"/>
    </location>
</feature>
<dbReference type="Proteomes" id="UP001597343">
    <property type="component" value="Unassembled WGS sequence"/>
</dbReference>
<dbReference type="SUPFAM" id="SSF48403">
    <property type="entry name" value="Ankyrin repeat"/>
    <property type="match status" value="1"/>
</dbReference>
<dbReference type="InterPro" id="IPR002110">
    <property type="entry name" value="Ankyrin_rpt"/>
</dbReference>
<dbReference type="SMART" id="SM00248">
    <property type="entry name" value="ANK"/>
    <property type="match status" value="5"/>
</dbReference>
<evidence type="ECO:0000313" key="5">
    <source>
        <dbReference type="Proteomes" id="UP001597343"/>
    </source>
</evidence>
<feature type="repeat" description="ANK" evidence="3">
    <location>
        <begin position="168"/>
        <end position="205"/>
    </location>
</feature>
<gene>
    <name evidence="4" type="ORF">ACFSOY_10480</name>
</gene>
<dbReference type="RefSeq" id="WP_386046811.1">
    <property type="nucleotide sequence ID" value="NZ_JBHUIO010000005.1"/>
</dbReference>
<sequence>MAIVLLSIALVGCQVAPDRQEGTSHLQTDEKDVNSMSDQLIQAAEQGDTKTVLELIGKGADLDAKDSRGRTPIMAATHGNRVETVKALIDAGANINLQDDRKDNPFLYAGAEGQLEILKLLIEAGADTKLTNRYGGTALIPASERGHVEVVRELLARTDVDVNHVNNLGWTALLEAVLLGSGGADHQQIVQLLIAHGADVQIADKDGVTPLQHARSKRFQAIEQILHAAGA</sequence>
<organism evidence="4 5">
    <name type="scientific">Tumebacillus lipolyticus</name>
    <dbReference type="NCBI Taxonomy" id="1280370"/>
    <lineage>
        <taxon>Bacteria</taxon>
        <taxon>Bacillati</taxon>
        <taxon>Bacillota</taxon>
        <taxon>Bacilli</taxon>
        <taxon>Bacillales</taxon>
        <taxon>Alicyclobacillaceae</taxon>
        <taxon>Tumebacillus</taxon>
    </lineage>
</organism>
<accession>A0ABW4ZWR3</accession>
<dbReference type="Pfam" id="PF12796">
    <property type="entry name" value="Ank_2"/>
    <property type="match status" value="1"/>
</dbReference>
<dbReference type="Pfam" id="PF13637">
    <property type="entry name" value="Ank_4"/>
    <property type="match status" value="1"/>
</dbReference>
<dbReference type="PANTHER" id="PTHR24188">
    <property type="entry name" value="ANKYRIN REPEAT PROTEIN"/>
    <property type="match status" value="1"/>
</dbReference>
<dbReference type="EMBL" id="JBHUIO010000005">
    <property type="protein sequence ID" value="MFD2170427.1"/>
    <property type="molecule type" value="Genomic_DNA"/>
</dbReference>
<dbReference type="PANTHER" id="PTHR24188:SF29">
    <property type="entry name" value="GH09064P"/>
    <property type="match status" value="1"/>
</dbReference>
<dbReference type="Gene3D" id="1.25.40.20">
    <property type="entry name" value="Ankyrin repeat-containing domain"/>
    <property type="match status" value="1"/>
</dbReference>
<proteinExistence type="predicted"/>
<evidence type="ECO:0000256" key="3">
    <source>
        <dbReference type="PROSITE-ProRule" id="PRU00023"/>
    </source>
</evidence>
<dbReference type="PROSITE" id="PS50297">
    <property type="entry name" value="ANK_REP_REGION"/>
    <property type="match status" value="2"/>
</dbReference>
<reference evidence="5" key="1">
    <citation type="journal article" date="2019" name="Int. J. Syst. Evol. Microbiol.">
        <title>The Global Catalogue of Microorganisms (GCM) 10K type strain sequencing project: providing services to taxonomists for standard genome sequencing and annotation.</title>
        <authorList>
            <consortium name="The Broad Institute Genomics Platform"/>
            <consortium name="The Broad Institute Genome Sequencing Center for Infectious Disease"/>
            <person name="Wu L."/>
            <person name="Ma J."/>
        </authorList>
    </citation>
    <scope>NUCLEOTIDE SEQUENCE [LARGE SCALE GENOMIC DNA]</scope>
    <source>
        <strain evidence="5">CGMCC 1.13574</strain>
    </source>
</reference>
<protein>
    <submittedName>
        <fullName evidence="4">Ankyrin repeat domain-containing protein</fullName>
    </submittedName>
</protein>
<dbReference type="PRINTS" id="PR01415">
    <property type="entry name" value="ANKYRIN"/>
</dbReference>
<comment type="caution">
    <text evidence="4">The sequence shown here is derived from an EMBL/GenBank/DDBJ whole genome shotgun (WGS) entry which is preliminary data.</text>
</comment>